<dbReference type="GO" id="GO:0016323">
    <property type="term" value="C:basolateral plasma membrane"/>
    <property type="evidence" value="ECO:0007669"/>
    <property type="project" value="TreeGrafter"/>
</dbReference>
<evidence type="ECO:0000256" key="8">
    <source>
        <dbReference type="RuleBase" id="RU362056"/>
    </source>
</evidence>
<keyword evidence="8" id="KW-0406">Ion transport</keyword>
<evidence type="ECO:0000313" key="11">
    <source>
        <dbReference type="Proteomes" id="UP001195483"/>
    </source>
</evidence>
<gene>
    <name evidence="10" type="ORF">CHS0354_024869</name>
</gene>
<dbReference type="GO" id="GO:0006811">
    <property type="term" value="P:monoatomic ion transport"/>
    <property type="evidence" value="ECO:0007669"/>
    <property type="project" value="UniProtKB-KW"/>
</dbReference>
<evidence type="ECO:0000256" key="5">
    <source>
        <dbReference type="ARBA" id="ARBA00022989"/>
    </source>
</evidence>
<dbReference type="NCBIfam" id="TIGR00805">
    <property type="entry name" value="oat"/>
    <property type="match status" value="1"/>
</dbReference>
<dbReference type="SUPFAM" id="SSF103473">
    <property type="entry name" value="MFS general substrate transporter"/>
    <property type="match status" value="1"/>
</dbReference>
<dbReference type="Proteomes" id="UP001195483">
    <property type="component" value="Unassembled WGS sequence"/>
</dbReference>
<evidence type="ECO:0000256" key="1">
    <source>
        <dbReference type="ARBA" id="ARBA00004651"/>
    </source>
</evidence>
<evidence type="ECO:0000259" key="9">
    <source>
        <dbReference type="PROSITE" id="PS51465"/>
    </source>
</evidence>
<feature type="domain" description="Kazal-like" evidence="9">
    <location>
        <begin position="472"/>
        <end position="523"/>
    </location>
</feature>
<comment type="caution">
    <text evidence="10">The sequence shown here is derived from an EMBL/GenBank/DDBJ whole genome shotgun (WGS) entry which is preliminary data.</text>
</comment>
<accession>A0AAE0TFL8</accession>
<feature type="transmembrane region" description="Helical" evidence="8">
    <location>
        <begin position="635"/>
        <end position="652"/>
    </location>
</feature>
<dbReference type="InterPro" id="IPR002350">
    <property type="entry name" value="Kazal_dom"/>
</dbReference>
<comment type="similarity">
    <text evidence="2 8">Belongs to the organo anion transporter (TC 2.A.60) family.</text>
</comment>
<keyword evidence="8" id="KW-0813">Transport</keyword>
<reference evidence="10" key="3">
    <citation type="submission" date="2023-05" db="EMBL/GenBank/DDBJ databases">
        <authorList>
            <person name="Smith C.H."/>
        </authorList>
    </citation>
    <scope>NUCLEOTIDE SEQUENCE</scope>
    <source>
        <strain evidence="10">CHS0354</strain>
        <tissue evidence="10">Mantle</tissue>
    </source>
</reference>
<sequence>MTESVPFQTPVFVSPSEIRIKKRITETEYGIGNCKPKYLQCCANICTMVGVYCLSGLFTSVLRTYIEYQISNIKKQFGFADSHINLILRMNDVGFLLSVLFAGFIAQTVHIPRMLTASIVLYGVGGIIFSVPYFSSKDSFISLQDEVMSKDTSDFSFYWNPVSEMQSSHRAPLCSSKQTAPENCSAVNQQYDGYTSSQTDILPMILMLGGVLLQGLGQAPRYPLVATFIDDNVNKRHTPMYLGIVTGIALLGPALAAIISGVLSKIDVVIDTGICFHMQHLPRIGSWLLGFFLIGVASVFSGIPLMFFPRWTKVGAVRKSRLTLGKGTKEIKSTCKRCRSVFTGLLRRIAVNPLFWLLTVAACLHFLVASTSEASSAKYLEIAFSMHARKAVGLQKAISVLSLVFGTVIGGVIISRTRLHPVTCTKLVIVVSVITTVLGTSSLFLRCSIPEIEGFTANGTIKMVNSPQDQNNDSSITCKETCYCDMMDYFPVCGSDGRNYFSPCIAGCTTRKEKIFANCSCIEGKRTATPALCEPDCYKIIPYLVATALTDLSSGFYYMPAFFVFLRCVKDRDKSFAVALAAFFIMLLGWIPGPIISGKLLDSSCRLWKSTSGSTGTCSLYDVDHFSHIKTGFESGFRIAFVTFNVIIFLIARKKRDWSFEDEVDSVLPFQQEESVELMEESEMATTPTGWNSDPIYMGFNTPKRLGSFNKR</sequence>
<dbReference type="Pfam" id="PF07648">
    <property type="entry name" value="Kazal_2"/>
    <property type="match status" value="1"/>
</dbReference>
<feature type="transmembrane region" description="Helical" evidence="8">
    <location>
        <begin position="349"/>
        <end position="368"/>
    </location>
</feature>
<dbReference type="EMBL" id="JAEAOA010001473">
    <property type="protein sequence ID" value="KAK3609326.1"/>
    <property type="molecule type" value="Genomic_DNA"/>
</dbReference>
<dbReference type="InterPro" id="IPR004156">
    <property type="entry name" value="OATP"/>
</dbReference>
<evidence type="ECO:0000256" key="7">
    <source>
        <dbReference type="ARBA" id="ARBA00023157"/>
    </source>
</evidence>
<dbReference type="Pfam" id="PF03137">
    <property type="entry name" value="OATP"/>
    <property type="match status" value="1"/>
</dbReference>
<keyword evidence="6 8" id="KW-0472">Membrane</keyword>
<organism evidence="10 11">
    <name type="scientific">Potamilus streckersoni</name>
    <dbReference type="NCBI Taxonomy" id="2493646"/>
    <lineage>
        <taxon>Eukaryota</taxon>
        <taxon>Metazoa</taxon>
        <taxon>Spiralia</taxon>
        <taxon>Lophotrochozoa</taxon>
        <taxon>Mollusca</taxon>
        <taxon>Bivalvia</taxon>
        <taxon>Autobranchia</taxon>
        <taxon>Heteroconchia</taxon>
        <taxon>Palaeoheterodonta</taxon>
        <taxon>Unionida</taxon>
        <taxon>Unionoidea</taxon>
        <taxon>Unionidae</taxon>
        <taxon>Ambleminae</taxon>
        <taxon>Lampsilini</taxon>
        <taxon>Potamilus</taxon>
    </lineage>
</organism>
<evidence type="ECO:0000256" key="2">
    <source>
        <dbReference type="ARBA" id="ARBA00009657"/>
    </source>
</evidence>
<feature type="transmembrane region" description="Helical" evidence="8">
    <location>
        <begin position="397"/>
        <end position="415"/>
    </location>
</feature>
<protein>
    <recommendedName>
        <fullName evidence="8">Solute carrier organic anion transporter family member</fullName>
    </recommendedName>
</protein>
<name>A0AAE0TFL8_9BIVA</name>
<dbReference type="Gene3D" id="1.20.1250.20">
    <property type="entry name" value="MFS general substrate transporter like domains"/>
    <property type="match status" value="1"/>
</dbReference>
<feature type="transmembrane region" description="Helical" evidence="8">
    <location>
        <begin position="240"/>
        <end position="264"/>
    </location>
</feature>
<reference evidence="10" key="1">
    <citation type="journal article" date="2021" name="Genome Biol. Evol.">
        <title>A High-Quality Reference Genome for a Parasitic Bivalve with Doubly Uniparental Inheritance (Bivalvia: Unionida).</title>
        <authorList>
            <person name="Smith C.H."/>
        </authorList>
    </citation>
    <scope>NUCLEOTIDE SEQUENCE</scope>
    <source>
        <strain evidence="10">CHS0354</strain>
    </source>
</reference>
<dbReference type="PANTHER" id="PTHR11388:SF142">
    <property type="entry name" value="SOLUTE CARRIER ORGANIC ANION TRANSPORTER FAMILY MEMBER 5A1"/>
    <property type="match status" value="1"/>
</dbReference>
<keyword evidence="7" id="KW-1015">Disulfide bond</keyword>
<feature type="transmembrane region" description="Helical" evidence="8">
    <location>
        <begin position="86"/>
        <end position="106"/>
    </location>
</feature>
<dbReference type="SUPFAM" id="SSF100895">
    <property type="entry name" value="Kazal-type serine protease inhibitors"/>
    <property type="match status" value="1"/>
</dbReference>
<proteinExistence type="inferred from homology"/>
<dbReference type="AlphaFoldDB" id="A0AAE0TFL8"/>
<comment type="subcellular location">
    <subcellularLocation>
        <location evidence="1 8">Cell membrane</location>
        <topology evidence="1 8">Multi-pass membrane protein</topology>
    </subcellularLocation>
</comment>
<feature type="transmembrane region" description="Helical" evidence="8">
    <location>
        <begin position="115"/>
        <end position="134"/>
    </location>
</feature>
<feature type="transmembrane region" description="Helical" evidence="8">
    <location>
        <begin position="427"/>
        <end position="445"/>
    </location>
</feature>
<keyword evidence="3" id="KW-1003">Cell membrane</keyword>
<feature type="transmembrane region" description="Helical" evidence="8">
    <location>
        <begin position="45"/>
        <end position="66"/>
    </location>
</feature>
<comment type="caution">
    <text evidence="8">Lacks conserved residue(s) required for the propagation of feature annotation.</text>
</comment>
<feature type="transmembrane region" description="Helical" evidence="8">
    <location>
        <begin position="284"/>
        <end position="308"/>
    </location>
</feature>
<dbReference type="GO" id="GO:0015347">
    <property type="term" value="F:sodium-independent organic anion transmembrane transporter activity"/>
    <property type="evidence" value="ECO:0007669"/>
    <property type="project" value="TreeGrafter"/>
</dbReference>
<evidence type="ECO:0000256" key="3">
    <source>
        <dbReference type="ARBA" id="ARBA00022475"/>
    </source>
</evidence>
<evidence type="ECO:0000256" key="6">
    <source>
        <dbReference type="ARBA" id="ARBA00023136"/>
    </source>
</evidence>
<feature type="transmembrane region" description="Helical" evidence="8">
    <location>
        <begin position="540"/>
        <end position="564"/>
    </location>
</feature>
<evidence type="ECO:0000313" key="10">
    <source>
        <dbReference type="EMBL" id="KAK3609326.1"/>
    </source>
</evidence>
<dbReference type="InterPro" id="IPR036058">
    <property type="entry name" value="Kazal_dom_sf"/>
</dbReference>
<keyword evidence="5 8" id="KW-1133">Transmembrane helix</keyword>
<evidence type="ECO:0000256" key="4">
    <source>
        <dbReference type="ARBA" id="ARBA00022692"/>
    </source>
</evidence>
<dbReference type="GO" id="GO:0043252">
    <property type="term" value="P:sodium-independent organic anion transport"/>
    <property type="evidence" value="ECO:0007669"/>
    <property type="project" value="TreeGrafter"/>
</dbReference>
<dbReference type="PROSITE" id="PS51465">
    <property type="entry name" value="KAZAL_2"/>
    <property type="match status" value="1"/>
</dbReference>
<keyword evidence="4 8" id="KW-0812">Transmembrane</keyword>
<feature type="transmembrane region" description="Helical" evidence="8">
    <location>
        <begin position="576"/>
        <end position="596"/>
    </location>
</feature>
<reference evidence="10" key="2">
    <citation type="journal article" date="2021" name="Genome Biol. Evol.">
        <title>Developing a high-quality reference genome for a parasitic bivalve with doubly uniparental inheritance (Bivalvia: Unionida).</title>
        <authorList>
            <person name="Smith C.H."/>
        </authorList>
    </citation>
    <scope>NUCLEOTIDE SEQUENCE</scope>
    <source>
        <strain evidence="10">CHS0354</strain>
        <tissue evidence="10">Mantle</tissue>
    </source>
</reference>
<dbReference type="InterPro" id="IPR036259">
    <property type="entry name" value="MFS_trans_sf"/>
</dbReference>
<dbReference type="PANTHER" id="PTHR11388">
    <property type="entry name" value="ORGANIC ANION TRANSPORTER"/>
    <property type="match status" value="1"/>
</dbReference>
<keyword evidence="11" id="KW-1185">Reference proteome</keyword>